<dbReference type="InterPro" id="IPR014001">
    <property type="entry name" value="Helicase_ATP-bd"/>
</dbReference>
<comment type="caution">
    <text evidence="13">The sequence shown here is derived from an EMBL/GenBank/DDBJ whole genome shotgun (WGS) entry which is preliminary data.</text>
</comment>
<reference evidence="13 14" key="1">
    <citation type="journal article" date="2024" name="bioRxiv">
        <title>Comparative genomics of Cryptococcus and Kwoniella reveals pathogenesis evolution and contrasting karyotype dynamics via intercentromeric recombination or chromosome fusion.</title>
        <authorList>
            <person name="Coelho M.A."/>
            <person name="David-Palma M."/>
            <person name="Shea T."/>
            <person name="Bowers K."/>
            <person name="McGinley-Smith S."/>
            <person name="Mohammad A.W."/>
            <person name="Gnirke A."/>
            <person name="Yurkov A.M."/>
            <person name="Nowrousian M."/>
            <person name="Sun S."/>
            <person name="Cuomo C.A."/>
            <person name="Heitman J."/>
        </authorList>
    </citation>
    <scope>NUCLEOTIDE SEQUENCE [LARGE SCALE GENOMIC DNA]</scope>
    <source>
        <strain evidence="13 14">CBS 13917</strain>
    </source>
</reference>
<dbReference type="EC" id="3.6.4.12" evidence="9"/>
<dbReference type="CDD" id="cd12091">
    <property type="entry name" value="FANCM_ID"/>
    <property type="match status" value="1"/>
</dbReference>
<evidence type="ECO:0000256" key="4">
    <source>
        <dbReference type="ARBA" id="ARBA00022801"/>
    </source>
</evidence>
<feature type="compositionally biased region" description="Basic and acidic residues" evidence="10">
    <location>
        <begin position="1289"/>
        <end position="1308"/>
    </location>
</feature>
<dbReference type="EMBL" id="JBCAWK010000008">
    <property type="protein sequence ID" value="KAK8850715.1"/>
    <property type="molecule type" value="Genomic_DNA"/>
</dbReference>
<feature type="compositionally biased region" description="Acidic residues" evidence="10">
    <location>
        <begin position="232"/>
        <end position="248"/>
    </location>
</feature>
<dbReference type="PANTHER" id="PTHR14025">
    <property type="entry name" value="FANCONI ANEMIA GROUP M FANCM FAMILY MEMBER"/>
    <property type="match status" value="1"/>
</dbReference>
<dbReference type="GO" id="GO:0005524">
    <property type="term" value="F:ATP binding"/>
    <property type="evidence" value="ECO:0007669"/>
    <property type="project" value="UniProtKB-UniRule"/>
</dbReference>
<protein>
    <recommendedName>
        <fullName evidence="9">ATP-dependent DNA helicase</fullName>
        <ecNumber evidence="9">3.6.4.12</ecNumber>
    </recommendedName>
</protein>
<feature type="compositionally biased region" description="Polar residues" evidence="10">
    <location>
        <begin position="62"/>
        <end position="73"/>
    </location>
</feature>
<evidence type="ECO:0000256" key="7">
    <source>
        <dbReference type="ARBA" id="ARBA00023242"/>
    </source>
</evidence>
<feature type="region of interest" description="Disordered" evidence="10">
    <location>
        <begin position="1425"/>
        <end position="1453"/>
    </location>
</feature>
<feature type="compositionally biased region" description="Polar residues" evidence="10">
    <location>
        <begin position="130"/>
        <end position="156"/>
    </location>
</feature>
<comment type="catalytic activity">
    <reaction evidence="8 9">
        <text>ATP + H2O = ADP + phosphate + H(+)</text>
        <dbReference type="Rhea" id="RHEA:13065"/>
        <dbReference type="ChEBI" id="CHEBI:15377"/>
        <dbReference type="ChEBI" id="CHEBI:15378"/>
        <dbReference type="ChEBI" id="CHEBI:30616"/>
        <dbReference type="ChEBI" id="CHEBI:43474"/>
        <dbReference type="ChEBI" id="CHEBI:456216"/>
        <dbReference type="EC" id="3.6.4.12"/>
    </reaction>
</comment>
<dbReference type="GO" id="GO:0036297">
    <property type="term" value="P:interstrand cross-link repair"/>
    <property type="evidence" value="ECO:0007669"/>
    <property type="project" value="TreeGrafter"/>
</dbReference>
<evidence type="ECO:0000256" key="2">
    <source>
        <dbReference type="ARBA" id="ARBA00009889"/>
    </source>
</evidence>
<dbReference type="Proteomes" id="UP001388673">
    <property type="component" value="Unassembled WGS sequence"/>
</dbReference>
<feature type="compositionally biased region" description="Basic and acidic residues" evidence="10">
    <location>
        <begin position="1050"/>
        <end position="1061"/>
    </location>
</feature>
<feature type="compositionally biased region" description="Basic residues" evidence="10">
    <location>
        <begin position="217"/>
        <end position="229"/>
    </location>
</feature>
<dbReference type="PROSITE" id="PS51194">
    <property type="entry name" value="HELICASE_CTER"/>
    <property type="match status" value="1"/>
</dbReference>
<feature type="compositionally biased region" description="Polar residues" evidence="10">
    <location>
        <begin position="1004"/>
        <end position="1013"/>
    </location>
</feature>
<feature type="compositionally biased region" description="Basic and acidic residues" evidence="10">
    <location>
        <begin position="953"/>
        <end position="966"/>
    </location>
</feature>
<dbReference type="GO" id="GO:0043138">
    <property type="term" value="F:3'-5' DNA helicase activity"/>
    <property type="evidence" value="ECO:0007669"/>
    <property type="project" value="InterPro"/>
</dbReference>
<evidence type="ECO:0000256" key="1">
    <source>
        <dbReference type="ARBA" id="ARBA00004123"/>
    </source>
</evidence>
<sequence>MSDDDFGDDSFLVDDTFLREIDDITASAQAQPAISLATGFVRSTSLVTGGGNKNADRGWTGIQHSHSGTSGNNRPLIKPSPRLQSKQSSTRFPNKGPGSSSRQRTLPAPPSSDDYDSLPLPVESIAAFDSLTSRPVPTASKPTSLRQNSTVGQAVPSSRIGGSGSGSGGGFARSTSGSFLQTHLNFRRDKQSTKGKRWDRTEFAESGRRMGAEKGKGKGRGKSTAKRKGRDWEEEEDEEDLEEDDDWGDVMAPPPKPFVDPSAPYEPQRHLPNSATVSTYIYPTNRSKRDYQYEIVRACFMNNCLVALPTGLGKTFVAGVVMLNFYRWFPTGKIVFLAPTRPLVNQQIEACQLSCGIPSQDAAVMTGQSVSAKERARLWEERRVFYCTPQTLENDLKKGSVDPRDIVLAVFDEAHKASGSYAYTTILAYITAHHPYFRVLALTATPGADVPRVQAVVDALHISRIEIREAEAPDIKKYMNEKRTEKHFVQMGDVIEGFRDRWAALMKPFVAKLVEKDILTDRDLDIKRLRPFRLTAKRMEIAKDRTSGLKWALGSLQFLEKMARAMGNLLEFSIGMFHTTLTEIAGGTNSSGKKSTTKGSANSVRNNFEFQKLVRDVEVEMNMIRIGKDGKSKADKHPKMVKTVELLLAHFSQAEEEEKSLGQKNDTRAMVFCSYRDCVLEVVDMLNQHSGLLRATKFVGQSQGKQEEDKGFNQKEQKKTINEFKDGKYNILVATSIGEEGLDIGEVDFVVIYDMPKQSIKLLQRVGRTGRKRDGKVHVLMSEGREDANWDSAQQTHREIQEEILHSRNLELFEDVEPLLPDGTLPECIEQEMEIDPWDPEDKKFKKTLAEAERMVRKAKEKEMGIRKGTTKTKGGKTAADKTAIIGRRHEVPEGAEGFKSVAELLRGAGKLSGDLDLDAEDEEDEEELDERPKKKGKGKTVLSNGKGKKRGKEPSPIRSESSKDEGLDDLESFFAKTDSRDIAHASTKTKKAVASTTKCARKTSLSGSNSKDPTFGSDLDLRENACAGSDGLETHTRKRKQASSKVKPSKADLKRHKAEEEQAALDKSALDFFHTEGPLRRGMDRPPSPITITPPSSLERQDGATVPASPNSDSATAREGRGESKLTPRTAAMVGFSQIAPLDLSWDLDDDHNMGDDIDPAIHAAMTPAIKDKSTMPPPPLPSVPRNPASSSPFANVTTQFPVRGPRLGLRRRRPIIVSSGGRDSETSPVGIDHRNDVDDSPFRGLRPPGAIGIRSAAVQSNEPEIEPDSPVVAMRRGRVVLPSSSPGEERAATRHREGRRGTDRRERDRRRRRGRDDTANGQPTRRSRVVGKANEFLDMDAALSGSDSGDTSEHSSSSIASSSDLKFANNFQPTQAPKGYNQRAVYLAGLGTQARGHGLEFKRDFGQERDEFLAKARRPVYISEDEESDDGGLAGTGGRAHGGRRTEYDSDNEYELGSFVVDDEEDVGFVSQSDPLSFS</sequence>
<feature type="region of interest" description="Disordered" evidence="10">
    <location>
        <begin position="858"/>
        <end position="882"/>
    </location>
</feature>
<dbReference type="KEGG" id="kne:92181893"/>
<feature type="region of interest" description="Disordered" evidence="10">
    <location>
        <begin position="48"/>
        <end position="254"/>
    </location>
</feature>
<keyword evidence="5" id="KW-0347">Helicase</keyword>
<dbReference type="FunFam" id="3.40.50.300:FF:000861">
    <property type="entry name" value="Fanconi anemia, complementation group M"/>
    <property type="match status" value="1"/>
</dbReference>
<dbReference type="InterPro" id="IPR027417">
    <property type="entry name" value="P-loop_NTPase"/>
</dbReference>
<dbReference type="PROSITE" id="PS51192">
    <property type="entry name" value="HELICASE_ATP_BIND_1"/>
    <property type="match status" value="1"/>
</dbReference>
<evidence type="ECO:0000313" key="13">
    <source>
        <dbReference type="EMBL" id="KAK8850715.1"/>
    </source>
</evidence>
<dbReference type="InterPro" id="IPR044749">
    <property type="entry name" value="FANCM_DEXDc"/>
</dbReference>
<dbReference type="GO" id="GO:0009378">
    <property type="term" value="F:four-way junction helicase activity"/>
    <property type="evidence" value="ECO:0007669"/>
    <property type="project" value="TreeGrafter"/>
</dbReference>
<evidence type="ECO:0000313" key="14">
    <source>
        <dbReference type="Proteomes" id="UP001388673"/>
    </source>
</evidence>
<proteinExistence type="inferred from homology"/>
<dbReference type="Pfam" id="PF00271">
    <property type="entry name" value="Helicase_C"/>
    <property type="match status" value="1"/>
</dbReference>
<comment type="subunit">
    <text evidence="9">Interacts with the MHF histone-fold complex to form the FANCM-MHF complex.</text>
</comment>
<keyword evidence="14" id="KW-1185">Reference proteome</keyword>
<dbReference type="GO" id="GO:0045003">
    <property type="term" value="P:double-strand break repair via synthesis-dependent strand annealing"/>
    <property type="evidence" value="ECO:0007669"/>
    <property type="project" value="TreeGrafter"/>
</dbReference>
<evidence type="ECO:0000256" key="8">
    <source>
        <dbReference type="ARBA" id="ARBA00047995"/>
    </source>
</evidence>
<dbReference type="InterPro" id="IPR039686">
    <property type="entry name" value="FANCM/Mph1-like_ID"/>
</dbReference>
<organism evidence="13 14">
    <name type="scientific">Kwoniella newhampshirensis</name>
    <dbReference type="NCBI Taxonomy" id="1651941"/>
    <lineage>
        <taxon>Eukaryota</taxon>
        <taxon>Fungi</taxon>
        <taxon>Dikarya</taxon>
        <taxon>Basidiomycota</taxon>
        <taxon>Agaricomycotina</taxon>
        <taxon>Tremellomycetes</taxon>
        <taxon>Tremellales</taxon>
        <taxon>Cryptococcaceae</taxon>
        <taxon>Kwoniella</taxon>
    </lineage>
</organism>
<feature type="compositionally biased region" description="Gly residues" evidence="10">
    <location>
        <begin position="161"/>
        <end position="171"/>
    </location>
</feature>
<gene>
    <name evidence="13" type="ORF">IAR55_004635</name>
</gene>
<feature type="compositionally biased region" description="Pro residues" evidence="10">
    <location>
        <begin position="1177"/>
        <end position="1186"/>
    </location>
</feature>
<dbReference type="GO" id="GO:0000400">
    <property type="term" value="F:four-way junction DNA binding"/>
    <property type="evidence" value="ECO:0007669"/>
    <property type="project" value="TreeGrafter"/>
</dbReference>
<keyword evidence="6" id="KW-0067">ATP-binding</keyword>
<dbReference type="SMART" id="SM00487">
    <property type="entry name" value="DEXDc"/>
    <property type="match status" value="1"/>
</dbReference>
<evidence type="ECO:0000256" key="10">
    <source>
        <dbReference type="SAM" id="MobiDB-lite"/>
    </source>
</evidence>
<feature type="compositionally biased region" description="Basic and acidic residues" evidence="10">
    <location>
        <begin position="1117"/>
        <end position="1127"/>
    </location>
</feature>
<dbReference type="GO" id="GO:0016787">
    <property type="term" value="F:hydrolase activity"/>
    <property type="evidence" value="ECO:0007669"/>
    <property type="project" value="UniProtKB-KW"/>
</dbReference>
<dbReference type="Gene3D" id="3.40.50.300">
    <property type="entry name" value="P-loop containing nucleotide triphosphate hydrolases"/>
    <property type="match status" value="2"/>
</dbReference>
<dbReference type="Pfam" id="PF00270">
    <property type="entry name" value="DEAD"/>
    <property type="match status" value="1"/>
</dbReference>
<dbReference type="RefSeq" id="XP_066802146.1">
    <property type="nucleotide sequence ID" value="XM_066947732.1"/>
</dbReference>
<evidence type="ECO:0000256" key="5">
    <source>
        <dbReference type="ARBA" id="ARBA00022806"/>
    </source>
</evidence>
<dbReference type="SMART" id="SM00490">
    <property type="entry name" value="HELICc"/>
    <property type="match status" value="1"/>
</dbReference>
<feature type="compositionally biased region" description="Polar residues" evidence="10">
    <location>
        <begin position="82"/>
        <end position="104"/>
    </location>
</feature>
<dbReference type="SUPFAM" id="SSF52540">
    <property type="entry name" value="P-loop containing nucleoside triphosphate hydrolases"/>
    <property type="match status" value="1"/>
</dbReference>
<comment type="function">
    <text evidence="9">ATP-dependent DNA helicase involved in DNA damage repair by homologous recombination and in genome maintenance. Capable of unwinding D-loops. Plays a role in limiting crossover recombinants during mitotic DNA double-strand break (DSB) repair. Component of a FANCM-MHF complex which promotes gene conversion at blocked replication forks, probably by reversal of the stalled fork.</text>
</comment>
<feature type="compositionally biased region" description="Basic and acidic residues" evidence="10">
    <location>
        <begin position="1233"/>
        <end position="1243"/>
    </location>
</feature>
<dbReference type="InterPro" id="IPR011545">
    <property type="entry name" value="DEAD/DEAH_box_helicase_dom"/>
</dbReference>
<dbReference type="CDD" id="cd18033">
    <property type="entry name" value="DEXDc_FANCM"/>
    <property type="match status" value="1"/>
</dbReference>
<evidence type="ECO:0000256" key="3">
    <source>
        <dbReference type="ARBA" id="ARBA00022741"/>
    </source>
</evidence>
<comment type="similarity">
    <text evidence="2 9">Belongs to the DEAD box helicase family. DEAH subfamily. FANCM sub-subfamily.</text>
</comment>
<feature type="compositionally biased region" description="Acidic residues" evidence="10">
    <location>
        <begin position="916"/>
        <end position="930"/>
    </location>
</feature>
<comment type="subcellular location">
    <subcellularLocation>
        <location evidence="1 9">Nucleus</location>
    </subcellularLocation>
</comment>
<feature type="domain" description="Helicase C-terminal" evidence="12">
    <location>
        <begin position="646"/>
        <end position="820"/>
    </location>
</feature>
<evidence type="ECO:0000256" key="6">
    <source>
        <dbReference type="ARBA" id="ARBA00022840"/>
    </source>
</evidence>
<feature type="compositionally biased region" description="Polar residues" evidence="10">
    <location>
        <begin position="1190"/>
        <end position="1202"/>
    </location>
</feature>
<evidence type="ECO:0000256" key="9">
    <source>
        <dbReference type="RuleBase" id="RU367027"/>
    </source>
</evidence>
<evidence type="ECO:0000259" key="11">
    <source>
        <dbReference type="PROSITE" id="PS51192"/>
    </source>
</evidence>
<keyword evidence="4" id="KW-0378">Hydrolase</keyword>
<keyword evidence="7" id="KW-0539">Nucleus</keyword>
<dbReference type="GeneID" id="92181893"/>
<evidence type="ECO:0000259" key="12">
    <source>
        <dbReference type="PROSITE" id="PS51194"/>
    </source>
</evidence>
<name>A0AAW0Z0Y0_9TREE</name>
<dbReference type="GO" id="GO:0005634">
    <property type="term" value="C:nucleus"/>
    <property type="evidence" value="ECO:0007669"/>
    <property type="project" value="UniProtKB-SubCell"/>
</dbReference>
<dbReference type="InterPro" id="IPR001650">
    <property type="entry name" value="Helicase_C-like"/>
</dbReference>
<keyword evidence="3" id="KW-0547">Nucleotide-binding</keyword>
<feature type="region of interest" description="Disordered" evidence="10">
    <location>
        <begin position="914"/>
        <end position="1131"/>
    </location>
</feature>
<dbReference type="PANTHER" id="PTHR14025:SF20">
    <property type="entry name" value="FANCONI ANEMIA GROUP M PROTEIN"/>
    <property type="match status" value="1"/>
</dbReference>
<feature type="region of interest" description="Disordered" evidence="10">
    <location>
        <begin position="1171"/>
        <end position="1379"/>
    </location>
</feature>
<accession>A0AAW0Z0Y0</accession>
<feature type="compositionally biased region" description="Basic and acidic residues" evidence="10">
    <location>
        <begin position="1074"/>
        <end position="1085"/>
    </location>
</feature>
<feature type="compositionally biased region" description="Basic and acidic residues" evidence="10">
    <location>
        <begin position="186"/>
        <end position="216"/>
    </location>
</feature>
<feature type="domain" description="Helicase ATP-binding" evidence="11">
    <location>
        <begin position="295"/>
        <end position="464"/>
    </location>
</feature>
<feature type="compositionally biased region" description="Low complexity" evidence="10">
    <location>
        <begin position="1346"/>
        <end position="1365"/>
    </location>
</feature>